<dbReference type="InterPro" id="IPR001126">
    <property type="entry name" value="UmuC"/>
</dbReference>
<dbReference type="GO" id="GO:0042276">
    <property type="term" value="P:error-prone translesion synthesis"/>
    <property type="evidence" value="ECO:0007669"/>
    <property type="project" value="TreeGrafter"/>
</dbReference>
<evidence type="ECO:0000259" key="2">
    <source>
        <dbReference type="PROSITE" id="PS50172"/>
    </source>
</evidence>
<dbReference type="VEuPathDB" id="PlasmoDB:PCYB_071830"/>
<evidence type="ECO:0008006" key="6">
    <source>
        <dbReference type="Google" id="ProtNLM"/>
    </source>
</evidence>
<dbReference type="RefSeq" id="XP_004221628.1">
    <property type="nucleotide sequence ID" value="XM_004221580.1"/>
</dbReference>
<feature type="compositionally biased region" description="Basic and acidic residues" evidence="1">
    <location>
        <begin position="488"/>
        <end position="502"/>
    </location>
</feature>
<dbReference type="GO" id="GO:0006281">
    <property type="term" value="P:DNA repair"/>
    <property type="evidence" value="ECO:0007669"/>
    <property type="project" value="InterPro"/>
</dbReference>
<dbReference type="GO" id="GO:0070987">
    <property type="term" value="P:error-free translesion synthesis"/>
    <property type="evidence" value="ECO:0007669"/>
    <property type="project" value="TreeGrafter"/>
</dbReference>
<dbReference type="SUPFAM" id="SSF56672">
    <property type="entry name" value="DNA/RNA polymerases"/>
    <property type="match status" value="1"/>
</dbReference>
<dbReference type="eggNOG" id="KOG2093">
    <property type="taxonomic scope" value="Eukaryota"/>
</dbReference>
<dbReference type="InterPro" id="IPR043502">
    <property type="entry name" value="DNA/RNA_pol_sf"/>
</dbReference>
<dbReference type="InterPro" id="IPR001357">
    <property type="entry name" value="BRCT_dom"/>
</dbReference>
<dbReference type="PANTHER" id="PTHR45990">
    <property type="entry name" value="DNA REPAIR PROTEIN REV1"/>
    <property type="match status" value="1"/>
</dbReference>
<feature type="compositionally biased region" description="Acidic residues" evidence="1">
    <location>
        <begin position="95"/>
        <end position="112"/>
    </location>
</feature>
<organism evidence="4 5">
    <name type="scientific">Plasmodium cynomolgi (strain B)</name>
    <dbReference type="NCBI Taxonomy" id="1120755"/>
    <lineage>
        <taxon>Eukaryota</taxon>
        <taxon>Sar</taxon>
        <taxon>Alveolata</taxon>
        <taxon>Apicomplexa</taxon>
        <taxon>Aconoidasida</taxon>
        <taxon>Haemosporida</taxon>
        <taxon>Plasmodiidae</taxon>
        <taxon>Plasmodium</taxon>
        <taxon>Plasmodium (Plasmodium)</taxon>
    </lineage>
</organism>
<feature type="domain" description="UmuC" evidence="3">
    <location>
        <begin position="594"/>
        <end position="759"/>
    </location>
</feature>
<dbReference type="Proteomes" id="UP000006319">
    <property type="component" value="Chromosome 7"/>
</dbReference>
<gene>
    <name evidence="4" type="ORF">PCYB_071830</name>
</gene>
<evidence type="ECO:0000256" key="1">
    <source>
        <dbReference type="SAM" id="MobiDB-lite"/>
    </source>
</evidence>
<feature type="region of interest" description="Disordered" evidence="1">
    <location>
        <begin position="482"/>
        <end position="540"/>
    </location>
</feature>
<feature type="region of interest" description="Disordered" evidence="1">
    <location>
        <begin position="27"/>
        <end position="51"/>
    </location>
</feature>
<feature type="domain" description="BRCT" evidence="2">
    <location>
        <begin position="274"/>
        <end position="349"/>
    </location>
</feature>
<feature type="region of interest" description="Disordered" evidence="1">
    <location>
        <begin position="80"/>
        <end position="127"/>
    </location>
</feature>
<dbReference type="PROSITE" id="PS50173">
    <property type="entry name" value="UMUC"/>
    <property type="match status" value="1"/>
</dbReference>
<reference evidence="4 5" key="1">
    <citation type="journal article" date="2012" name="Nat. Genet.">
        <title>Plasmodium cynomolgi genome sequences provide insight into Plasmodium vivax and the monkey malaria clade.</title>
        <authorList>
            <person name="Tachibana S."/>
            <person name="Sullivan S.A."/>
            <person name="Kawai S."/>
            <person name="Nakamura S."/>
            <person name="Kim H.R."/>
            <person name="Goto N."/>
            <person name="Arisue N."/>
            <person name="Palacpac N.M.Q."/>
            <person name="Honma H."/>
            <person name="Yagi M."/>
            <person name="Tougan T."/>
            <person name="Katakai Y."/>
            <person name="Kaneko O."/>
            <person name="Mita T."/>
            <person name="Kita K."/>
            <person name="Yasutomi Y."/>
            <person name="Sutton P.L."/>
            <person name="Shakhbatyan R."/>
            <person name="Horii T."/>
            <person name="Yasunaga T."/>
            <person name="Barnwell J.W."/>
            <person name="Escalante A.A."/>
            <person name="Carlton J.M."/>
            <person name="Tanabe K."/>
        </authorList>
    </citation>
    <scope>NUCLEOTIDE SEQUENCE [LARGE SCALE GENOMIC DNA]</scope>
    <source>
        <strain evidence="4 5">B</strain>
    </source>
</reference>
<dbReference type="Pfam" id="PF00533">
    <property type="entry name" value="BRCT"/>
    <property type="match status" value="1"/>
</dbReference>
<dbReference type="OrthoDB" id="427711at2759"/>
<dbReference type="Pfam" id="PF00817">
    <property type="entry name" value="IMS"/>
    <property type="match status" value="1"/>
</dbReference>
<dbReference type="SUPFAM" id="SSF52113">
    <property type="entry name" value="BRCT domain"/>
    <property type="match status" value="1"/>
</dbReference>
<dbReference type="GO" id="GO:0005634">
    <property type="term" value="C:nucleus"/>
    <property type="evidence" value="ECO:0007669"/>
    <property type="project" value="TreeGrafter"/>
</dbReference>
<dbReference type="InterPro" id="IPR036420">
    <property type="entry name" value="BRCT_dom_sf"/>
</dbReference>
<dbReference type="EMBL" id="DF157099">
    <property type="protein sequence ID" value="GAB65681.1"/>
    <property type="molecule type" value="Genomic_DNA"/>
</dbReference>
<evidence type="ECO:0000259" key="3">
    <source>
        <dbReference type="PROSITE" id="PS50173"/>
    </source>
</evidence>
<evidence type="ECO:0000313" key="5">
    <source>
        <dbReference type="Proteomes" id="UP000006319"/>
    </source>
</evidence>
<feature type="compositionally biased region" description="Gly residues" evidence="1">
    <location>
        <begin position="507"/>
        <end position="529"/>
    </location>
</feature>
<dbReference type="Gene3D" id="3.40.50.10190">
    <property type="entry name" value="BRCT domain"/>
    <property type="match status" value="1"/>
</dbReference>
<dbReference type="Gene3D" id="3.30.70.270">
    <property type="match status" value="1"/>
</dbReference>
<sequence>MDVEYGGSRSFSRYMWRKEEKIPLSYNKKYSAEIEQAEGKDKKKDNREDSRSNRPLFTNCNFYIDDFVSLFSLYNSCDKGHNEDEEGEGDRAGDGDGEGEGDRDDDRDDEGESPSQRTTLHRGEEHKVGLHNEWNHFTNHAEDKTVDRYYNNLNSQAKCSTPYNNCGLGAENNYVNFLGSDFERAELTRLHDRPIQEADISLDRTPAKSTHYDLAEILEDKDTNREMNQFDIFMRSYKKSYEKGYGKGYEKSYEKSYERASTRKRNVHASYINKKEQIEIMIVQNGGVIHNALTSKVTHIISNNMALGSKKYMDYKKAVKKSKVFIVVDKYIFDCVKFQCRFPEQSYLPSLLRKKTLTDRITPSDKHLLMLNMNMSYANVKKYIVYNSYEYFKRLRIIYLNKELKENAFPNVGPNLYINRDTFEDFSRKHRILSHLSEQEINWIKKKSELNINVKNVWENDIIHFFFDIVLKTKGHHEVGAPVGGRAAGEEQAERFARKSEDVSSVGGSGGGSGGGREGRSEGGSGGSSEGRSEGRNGNNHLVGGEYVSEKLIESVSDYLHNSRLYILGNWNYISSEFFKFEDINEKDKRKCVYLYIDFDNYFLNASLKSACEQYGRNKKKIDNHEILCVCHSLKKEESYGIISATNYWGKKNKILKGMVKGEVTKMHKGNIRFVKYDFSNILRCSYLFLLVLINYSKNVRVLSVDESILQLFYESEEEIFLTAKQIAEDIYSLTNLSVSIGISSNLSMSRKALKFCKKRTTSDCTTSYPTTCNLSDLYFLNAMKEKRDPQVDSIFNKFVQANRANLEHITNTFFDRVIHPISRFFFFYKKNQHYLDVLRQINYLNGQFIHFNVYHLPVDERAPALPCDDLSEAILIRLKKR</sequence>
<dbReference type="PANTHER" id="PTHR45990:SF1">
    <property type="entry name" value="DNA REPAIR PROTEIN REV1"/>
    <property type="match status" value="1"/>
</dbReference>
<feature type="compositionally biased region" description="Basic and acidic residues" evidence="1">
    <location>
        <begin position="37"/>
        <end position="51"/>
    </location>
</feature>
<name>K6UCY9_PLACD</name>
<dbReference type="GO" id="GO:0017125">
    <property type="term" value="F:deoxycytidyl transferase activity"/>
    <property type="evidence" value="ECO:0007669"/>
    <property type="project" value="TreeGrafter"/>
</dbReference>
<dbReference type="PROSITE" id="PS50172">
    <property type="entry name" value="BRCT"/>
    <property type="match status" value="1"/>
</dbReference>
<dbReference type="PhylomeDB" id="K6UCY9"/>
<dbReference type="GeneID" id="14692029"/>
<keyword evidence="5" id="KW-1185">Reference proteome</keyword>
<accession>K6UCY9</accession>
<evidence type="ECO:0000313" key="4">
    <source>
        <dbReference type="EMBL" id="GAB65681.1"/>
    </source>
</evidence>
<dbReference type="InterPro" id="IPR043128">
    <property type="entry name" value="Rev_trsase/Diguanyl_cyclase"/>
</dbReference>
<dbReference type="KEGG" id="pcy:PCYB_071830"/>
<dbReference type="Gene3D" id="3.40.1170.60">
    <property type="match status" value="1"/>
</dbReference>
<dbReference type="GO" id="GO:0003887">
    <property type="term" value="F:DNA-directed DNA polymerase activity"/>
    <property type="evidence" value="ECO:0007669"/>
    <property type="project" value="TreeGrafter"/>
</dbReference>
<protein>
    <recommendedName>
        <fullName evidence="6">DNA repair protein REV1</fullName>
    </recommendedName>
</protein>
<proteinExistence type="predicted"/>
<dbReference type="AlphaFoldDB" id="K6UCY9"/>